<dbReference type="PANTHER" id="PTHR30255:SF2">
    <property type="entry name" value="SINGLE-STRANDED-DNA-SPECIFIC EXONUCLEASE RECJ"/>
    <property type="match status" value="1"/>
</dbReference>
<dbReference type="InterPro" id="IPR001667">
    <property type="entry name" value="DDH_dom"/>
</dbReference>
<dbReference type="AlphaFoldDB" id="A0A2D6LZU0"/>
<dbReference type="GO" id="GO:0003676">
    <property type="term" value="F:nucleic acid binding"/>
    <property type="evidence" value="ECO:0007669"/>
    <property type="project" value="InterPro"/>
</dbReference>
<organism evidence="3 4">
    <name type="scientific">Candidatus Iainarchaeum sp</name>
    <dbReference type="NCBI Taxonomy" id="3101447"/>
    <lineage>
        <taxon>Archaea</taxon>
        <taxon>Candidatus Iainarchaeota</taxon>
        <taxon>Candidatus Iainarchaeia</taxon>
        <taxon>Candidatus Iainarchaeales</taxon>
        <taxon>Candidatus Iainarchaeaceae</taxon>
        <taxon>Candidatus Iainarchaeum</taxon>
    </lineage>
</organism>
<sequence length="384" mass="44303">MKFPLNSNDRNNWLQLLNLFPILAFMRKTELLKRFKAFCNGLKKTDRIALLHHSDPDGFCSGLITMKAIKKITGKLPEYISPYEYGNQEQADKLVRVTKRKKLNKLIVVDVGIDGGSNWKEMFVAFEEVLIIDHHKIYQDLNSKKVVFLKAKWFSKKDPAQYACSKLCFDLFNKIVDIKKTDWIASIGIFGDMSFRSWKSFVRKTVRESNFELELLCELLELIAATEVMAEHRMGTLLMEFYNAKSPRTLTKSVFCKYTKGLRKERDRLINGFTEKADYYPEKELFVYEIKTDREGIKSYVINEISTVLPNQTIVVIQDSGNSDLRISGRRQDYKVKINELMEKSVIGIPNSNAGGHIPAAAARIPKKYKAKFKKNLLRIAKKG</sequence>
<dbReference type="Pfam" id="PF01368">
    <property type="entry name" value="DHH"/>
    <property type="match status" value="1"/>
</dbReference>
<protein>
    <recommendedName>
        <fullName evidence="5">DHH family phosphoesterase</fullName>
    </recommendedName>
</protein>
<dbReference type="InterPro" id="IPR038763">
    <property type="entry name" value="DHH_sf"/>
</dbReference>
<dbReference type="Gene3D" id="3.90.1640.30">
    <property type="match status" value="1"/>
</dbReference>
<dbReference type="Proteomes" id="UP000226592">
    <property type="component" value="Unassembled WGS sequence"/>
</dbReference>
<evidence type="ECO:0000259" key="2">
    <source>
        <dbReference type="Pfam" id="PF02272"/>
    </source>
</evidence>
<proteinExistence type="predicted"/>
<evidence type="ECO:0000259" key="1">
    <source>
        <dbReference type="Pfam" id="PF01368"/>
    </source>
</evidence>
<dbReference type="EMBL" id="NZBU01000001">
    <property type="protein sequence ID" value="MAG21696.1"/>
    <property type="molecule type" value="Genomic_DNA"/>
</dbReference>
<comment type="caution">
    <text evidence="3">The sequence shown here is derived from an EMBL/GenBank/DDBJ whole genome shotgun (WGS) entry which is preliminary data.</text>
</comment>
<dbReference type="PANTHER" id="PTHR30255">
    <property type="entry name" value="SINGLE-STRANDED-DNA-SPECIFIC EXONUCLEASE RECJ"/>
    <property type="match status" value="1"/>
</dbReference>
<dbReference type="InterPro" id="IPR051673">
    <property type="entry name" value="SSDNA_exonuclease_RecJ"/>
</dbReference>
<dbReference type="InterPro" id="IPR003156">
    <property type="entry name" value="DHHA1_dom"/>
</dbReference>
<accession>A0A2D6LZU0</accession>
<evidence type="ECO:0000313" key="3">
    <source>
        <dbReference type="EMBL" id="MAG21696.1"/>
    </source>
</evidence>
<gene>
    <name evidence="3" type="ORF">CL943_00120</name>
</gene>
<reference evidence="4" key="1">
    <citation type="submission" date="2017-09" db="EMBL/GenBank/DDBJ databases">
        <title>The Reconstruction of 2,631 Draft Metagenome-Assembled Genomes from the Global Oceans.</title>
        <authorList>
            <person name="Tully B.J."/>
            <person name="Graham E.D."/>
            <person name="Heidelberg J.F."/>
        </authorList>
    </citation>
    <scope>NUCLEOTIDE SEQUENCE [LARGE SCALE GENOMIC DNA]</scope>
</reference>
<feature type="domain" description="DDH" evidence="1">
    <location>
        <begin position="48"/>
        <end position="173"/>
    </location>
</feature>
<dbReference type="SUPFAM" id="SSF64182">
    <property type="entry name" value="DHH phosphoesterases"/>
    <property type="match status" value="1"/>
</dbReference>
<dbReference type="GO" id="GO:0004527">
    <property type="term" value="F:exonuclease activity"/>
    <property type="evidence" value="ECO:0007669"/>
    <property type="project" value="UniProtKB-KW"/>
</dbReference>
<evidence type="ECO:0008006" key="5">
    <source>
        <dbReference type="Google" id="ProtNLM"/>
    </source>
</evidence>
<name>A0A2D6LZU0_9ARCH</name>
<evidence type="ECO:0000313" key="4">
    <source>
        <dbReference type="Proteomes" id="UP000226592"/>
    </source>
</evidence>
<dbReference type="Pfam" id="PF02272">
    <property type="entry name" value="DHHA1"/>
    <property type="match status" value="1"/>
</dbReference>
<feature type="domain" description="DHHA1" evidence="2">
    <location>
        <begin position="299"/>
        <end position="378"/>
    </location>
</feature>